<reference evidence="2 3" key="1">
    <citation type="submission" date="2015-06" db="EMBL/GenBank/DDBJ databases">
        <title>Genome sequence of Mycobacterium conceptionense strain MLE.</title>
        <authorList>
            <person name="Greninger A.L."/>
            <person name="Cunningham G."/>
            <person name="Chiu C.Y."/>
            <person name="Miller S."/>
        </authorList>
    </citation>
    <scope>NUCLEOTIDE SEQUENCE [LARGE SCALE GENOMIC DNA]</scope>
    <source>
        <strain evidence="2 3">MLE</strain>
    </source>
</reference>
<dbReference type="Proteomes" id="UP000037594">
    <property type="component" value="Unassembled WGS sequence"/>
</dbReference>
<dbReference type="AlphaFoldDB" id="A0A0J8U968"/>
<accession>A0A0J8U968</accession>
<dbReference type="OrthoDB" id="8627412at2"/>
<dbReference type="PATRIC" id="fig|451644.5.peg.3048"/>
<organism evidence="2 3">
    <name type="scientific">Mycolicibacterium conceptionense</name>
    <dbReference type="NCBI Taxonomy" id="451644"/>
    <lineage>
        <taxon>Bacteria</taxon>
        <taxon>Bacillati</taxon>
        <taxon>Actinomycetota</taxon>
        <taxon>Actinomycetes</taxon>
        <taxon>Mycobacteriales</taxon>
        <taxon>Mycobacteriaceae</taxon>
        <taxon>Mycolicibacterium</taxon>
    </lineage>
</organism>
<feature type="region of interest" description="Disordered" evidence="1">
    <location>
        <begin position="14"/>
        <end position="35"/>
    </location>
</feature>
<name>A0A0J8U968_9MYCO</name>
<gene>
    <name evidence="2" type="ORF">ACT17_14745</name>
</gene>
<evidence type="ECO:0000313" key="3">
    <source>
        <dbReference type="Proteomes" id="UP000037594"/>
    </source>
</evidence>
<evidence type="ECO:0000313" key="2">
    <source>
        <dbReference type="EMBL" id="KMV17552.1"/>
    </source>
</evidence>
<comment type="caution">
    <text evidence="2">The sequence shown here is derived from an EMBL/GenBank/DDBJ whole genome shotgun (WGS) entry which is preliminary data.</text>
</comment>
<dbReference type="EMBL" id="LFOD01000012">
    <property type="protein sequence ID" value="KMV17552.1"/>
    <property type="molecule type" value="Genomic_DNA"/>
</dbReference>
<protein>
    <submittedName>
        <fullName evidence="2">Uncharacterized protein</fullName>
    </submittedName>
</protein>
<evidence type="ECO:0000256" key="1">
    <source>
        <dbReference type="SAM" id="MobiDB-lite"/>
    </source>
</evidence>
<sequence length="89" mass="9763">MSVHLTADITVTRDGYRGPTETFTEDVDSPKHADGPEGLRDWIVTVLEDAIRTGTDLGEGDWVDIEITGCPDRPDLVGEAFTWVVSDDD</sequence>
<proteinExistence type="predicted"/>
<dbReference type="RefSeq" id="WP_048895899.1">
    <property type="nucleotide sequence ID" value="NZ_LFOD01000012.1"/>
</dbReference>